<sequence length="168" mass="18544">MSGLPKWTHIAQDFADFSECDDPEQVTFDTWGDAEFGFQVAAFDVWLTGLYECSARDELLRHRAQAFAAFRANERETAGLLFQLMRARQKMVQAKPLAMAGQKQKHGGRKGAKASKQARRGPESKRAAILAALSAYAGPDSAKVATVARKTGATPRYVRRVQGENKEP</sequence>
<dbReference type="AlphaFoldDB" id="A0A0A0ENT7"/>
<organism evidence="2 3">
    <name type="scientific">Lysobacter concretionis Ko07 = DSM 16239</name>
    <dbReference type="NCBI Taxonomy" id="1122185"/>
    <lineage>
        <taxon>Bacteria</taxon>
        <taxon>Pseudomonadati</taxon>
        <taxon>Pseudomonadota</taxon>
        <taxon>Gammaproteobacteria</taxon>
        <taxon>Lysobacterales</taxon>
        <taxon>Lysobacteraceae</taxon>
        <taxon>Novilysobacter</taxon>
    </lineage>
</organism>
<feature type="region of interest" description="Disordered" evidence="1">
    <location>
        <begin position="95"/>
        <end position="125"/>
    </location>
</feature>
<proteinExistence type="predicted"/>
<keyword evidence="3" id="KW-1185">Reference proteome</keyword>
<gene>
    <name evidence="2" type="ORF">N792_07075</name>
</gene>
<reference evidence="2 3" key="1">
    <citation type="submission" date="2013-08" db="EMBL/GenBank/DDBJ databases">
        <title>Genome sequencing of Lysobacter.</title>
        <authorList>
            <person name="Zhang S."/>
            <person name="Wang G."/>
        </authorList>
    </citation>
    <scope>NUCLEOTIDE SEQUENCE [LARGE SCALE GENOMIC DNA]</scope>
    <source>
        <strain evidence="2 3">Ko07</strain>
    </source>
</reference>
<dbReference type="RefSeq" id="WP_156969303.1">
    <property type="nucleotide sequence ID" value="NZ_AVPS01000004.1"/>
</dbReference>
<dbReference type="EMBL" id="AVPS01000004">
    <property type="protein sequence ID" value="KGM52094.1"/>
    <property type="molecule type" value="Genomic_DNA"/>
</dbReference>
<evidence type="ECO:0000313" key="2">
    <source>
        <dbReference type="EMBL" id="KGM52094.1"/>
    </source>
</evidence>
<protein>
    <submittedName>
        <fullName evidence="2">Uncharacterized protein</fullName>
    </submittedName>
</protein>
<name>A0A0A0ENT7_9GAMM</name>
<evidence type="ECO:0000313" key="3">
    <source>
        <dbReference type="Proteomes" id="UP000030017"/>
    </source>
</evidence>
<dbReference type="Proteomes" id="UP000030017">
    <property type="component" value="Unassembled WGS sequence"/>
</dbReference>
<dbReference type="STRING" id="1122185.N792_07075"/>
<accession>A0A0A0ENT7</accession>
<comment type="caution">
    <text evidence="2">The sequence shown here is derived from an EMBL/GenBank/DDBJ whole genome shotgun (WGS) entry which is preliminary data.</text>
</comment>
<evidence type="ECO:0000256" key="1">
    <source>
        <dbReference type="SAM" id="MobiDB-lite"/>
    </source>
</evidence>
<feature type="compositionally biased region" description="Basic residues" evidence="1">
    <location>
        <begin position="103"/>
        <end position="119"/>
    </location>
</feature>